<dbReference type="KEGG" id="bmq:BMQ_pBM20011"/>
<sequence length="40" mass="4643">MGCNKIYICLLLLFSVLYLLIEKVFVCLSYDIDNIIENSL</sequence>
<reference evidence="1 2" key="1">
    <citation type="journal article" date="1997" name="Plasmid">
        <title>Replicons of the Indigenous Plasmids of Bacillus megaterium QM B1551.</title>
        <authorList>
            <person name="Stevenson D.M."/>
            <person name="Zhou Y."/>
            <person name="Mueller K."/>
            <person name="Jablonski L."/>
            <person name="Vary P.S."/>
        </authorList>
    </citation>
    <scope>NUCLEOTIDE SEQUENCE [LARGE SCALE GENOMIC DNA]</scope>
    <source>
        <strain evidence="2">ATCC 12872 / QMB1551</strain>
        <plasmid evidence="1 2">pBM200</plasmid>
    </source>
</reference>
<reference evidence="1 2" key="4">
    <citation type="journal article" date="2011" name="J. Bacteriol.">
        <title>Genome sequences of the biotechnologically important Bacillus megaterium strains QM B1551 and DSM319.</title>
        <authorList>
            <person name="Eppinger M."/>
            <person name="Bunk B."/>
            <person name="Johns M.A."/>
            <person name="Edirisinghe J.N."/>
            <person name="Kutumbaka K.K."/>
            <person name="Koenig S.S."/>
            <person name="Huot Creasy H."/>
            <person name="Rosovitz M.J."/>
            <person name="Riley D.R."/>
            <person name="Daugherty S."/>
            <person name="Martin M."/>
            <person name="Elbourne L.D."/>
            <person name="Paulsen I."/>
            <person name="Biedendieck R."/>
            <person name="Braun C."/>
            <person name="Grayburn S."/>
            <person name="Dhingra S."/>
            <person name="Lukyanchuk V."/>
            <person name="Ball B."/>
            <person name="Ul-Qamar R."/>
            <person name="Seibel J."/>
            <person name="Bremer E."/>
            <person name="Jahn D."/>
            <person name="Ravel J."/>
            <person name="Vary P.S."/>
        </authorList>
    </citation>
    <scope>NUCLEOTIDE SEQUENCE [LARGE SCALE GENOMIC DNA]</scope>
    <source>
        <strain evidence="2">ATCC 12872 / QMB1551</strain>
        <plasmid evidence="1">pBM200</plasmid>
    </source>
</reference>
<keyword evidence="2" id="KW-1185">Reference proteome</keyword>
<accession>D5E394</accession>
<evidence type="ECO:0000313" key="1">
    <source>
        <dbReference type="EMBL" id="ADE72269.1"/>
    </source>
</evidence>
<reference evidence="1 2" key="2">
    <citation type="journal article" date="2001" name="Plasmid">
        <title>Discoveries within the Seven Plasmid Array of Bacillus megaterium QM B1551.</title>
        <authorList>
            <person name="Kunnimalaiyaan M."/>
            <person name="Zhou Y."/>
            <person name="Scholle M."/>
            <person name="Baisa G.A."/>
            <person name="Vary P.S."/>
        </authorList>
    </citation>
    <scope>NUCLEOTIDE SEQUENCE [LARGE SCALE GENOMIC DNA]</scope>
    <source>
        <strain evidence="2">ATCC 12872 / QMB1551</strain>
        <plasmid evidence="1 2">pBM200</plasmid>
    </source>
</reference>
<reference key="3">
    <citation type="submission" date="2010-04" db="EMBL/GenBank/DDBJ databases">
        <title>Genome sequences of the industrial vitamin B12-producers B. megaterium QM B1551 and DSM319 reveal new insights into the Bacillus genome evolution and pan-genome structure.</title>
        <authorList>
            <person name="Eppinger M."/>
            <person name="Bunk B."/>
            <person name="Johns M.A."/>
            <person name="Edirisinghe J.N."/>
            <person name="Kutumbaka K.K."/>
            <person name="Riley D.R."/>
            <person name="Creasy H.H."/>
            <person name="Koenig S.S.K."/>
            <person name="Galens K."/>
            <person name="Orvis J."/>
            <person name="Creasy T."/>
            <person name="Biedendieck R."/>
            <person name="Braun C."/>
            <person name="Grayburn S."/>
            <person name="Jahn D."/>
            <person name="Ravel J."/>
            <person name="Vary P.S."/>
        </authorList>
    </citation>
    <scope>NUCLEOTIDE SEQUENCE</scope>
    <source>
        <strain>QM B1551</strain>
    </source>
</reference>
<dbReference type="EMBL" id="CP001985">
    <property type="protein sequence ID" value="ADE72269.1"/>
    <property type="molecule type" value="Genomic_DNA"/>
</dbReference>
<name>D5E394_PRIM1</name>
<evidence type="ECO:0000313" key="2">
    <source>
        <dbReference type="Proteomes" id="UP000000935"/>
    </source>
</evidence>
<dbReference type="HOGENOM" id="CLU_3285036_0_0_9"/>
<protein>
    <submittedName>
        <fullName evidence="1">Uncharacterized protein</fullName>
    </submittedName>
</protein>
<organism evidence="1 2">
    <name type="scientific">Priestia megaterium (strain ATCC 12872 / QMB1551)</name>
    <name type="common">Bacillus megaterium</name>
    <dbReference type="NCBI Taxonomy" id="545693"/>
    <lineage>
        <taxon>Bacteria</taxon>
        <taxon>Bacillati</taxon>
        <taxon>Bacillota</taxon>
        <taxon>Bacilli</taxon>
        <taxon>Bacillales</taxon>
        <taxon>Bacillaceae</taxon>
        <taxon>Priestia</taxon>
    </lineage>
</organism>
<dbReference type="AlphaFoldDB" id="D5E394"/>
<geneLocation type="plasmid" evidence="1 2">
    <name>pBM200</name>
</geneLocation>
<gene>
    <name evidence="1" type="ordered locus">BMQ_pBM20011</name>
</gene>
<dbReference type="Proteomes" id="UP000000935">
    <property type="component" value="Plasmid pBM200"/>
</dbReference>
<proteinExistence type="predicted"/>
<keyword evidence="1" id="KW-0614">Plasmid</keyword>